<dbReference type="EMBL" id="VTUX01000002">
    <property type="protein sequence ID" value="KAA1193498.1"/>
    <property type="molecule type" value="Genomic_DNA"/>
</dbReference>
<keyword evidence="2" id="KW-1185">Reference proteome</keyword>
<protein>
    <recommendedName>
        <fullName evidence="3">Polysaccharide lyase</fullName>
    </recommendedName>
</protein>
<comment type="caution">
    <text evidence="1">The sequence shown here is derived from an EMBL/GenBank/DDBJ whole genome shotgun (WGS) entry which is preliminary data.</text>
</comment>
<gene>
    <name evidence="1" type="ORF">F0M18_06595</name>
</gene>
<dbReference type="AlphaFoldDB" id="A0A5B0X4D7"/>
<evidence type="ECO:0000313" key="1">
    <source>
        <dbReference type="EMBL" id="KAA1193498.1"/>
    </source>
</evidence>
<dbReference type="Gene3D" id="2.60.120.200">
    <property type="match status" value="2"/>
</dbReference>
<evidence type="ECO:0008006" key="3">
    <source>
        <dbReference type="Google" id="ProtNLM"/>
    </source>
</evidence>
<accession>A0A5B0X4D7</accession>
<dbReference type="Pfam" id="PF14099">
    <property type="entry name" value="Polysacc_lyase"/>
    <property type="match status" value="2"/>
</dbReference>
<reference evidence="1 2" key="1">
    <citation type="submission" date="2019-09" db="EMBL/GenBank/DDBJ databases">
        <authorList>
            <person name="Chen X.-Y."/>
        </authorList>
    </citation>
    <scope>NUCLEOTIDE SEQUENCE [LARGE SCALE GENOMIC DNA]</scope>
    <source>
        <strain evidence="1 2">NY5</strain>
    </source>
</reference>
<dbReference type="InterPro" id="IPR025975">
    <property type="entry name" value="Polysacc_lyase"/>
</dbReference>
<organism evidence="1 2">
    <name type="scientific">Pseudohalioglobus sediminis</name>
    <dbReference type="NCBI Taxonomy" id="2606449"/>
    <lineage>
        <taxon>Bacteria</taxon>
        <taxon>Pseudomonadati</taxon>
        <taxon>Pseudomonadota</taxon>
        <taxon>Gammaproteobacteria</taxon>
        <taxon>Cellvibrionales</taxon>
        <taxon>Halieaceae</taxon>
        <taxon>Pseudohalioglobus</taxon>
    </lineage>
</organism>
<dbReference type="Proteomes" id="UP000323708">
    <property type="component" value="Unassembled WGS sequence"/>
</dbReference>
<proteinExistence type="predicted"/>
<sequence>MQLLSRAMMVVAHSIFMRSRRRVRGLSRQMTKSKEIFFRQRFVRRSRMVVTVLKLAAILLLLVLNPLPATASIDGFYDFETGGLDAFRCHGNCPEVTDKIPARSGKYAMRSYLGEGRSNKRRTEAIFSNRKERLMEWERDYWIGFSIYLPNNWKHYGKFEILAQIHASVDEGERQRSPPFAIYTGSGNWKITNRALGGIKNDWVLNSVYEDINRWTDFVIHYKPSYNSSGVLRVWKNGELVASREGPNAYKDTDGPYFTLGLYTGLYDQTEGNPPKTVYHDALRIASGPDAGYEDVAPSGDGPDPGDVPVSFFMDCLGNCPVFSEDVSRWGGAAMRSTVSEASDNSKRTQAIFKGRQSRLMAFEQSYWIGFSIFLPERWVVPGKREVLLEILRTPDPGENHYAALEILTGTGDWTLRSNWGGNQKEWILNSIYESMGRWTDFVIHYKPSFKPSGIIEVWKDGTLVARRNGRNIEKDEEGPFLAIGLLKDYPTPASKSVYHDALRIASGPDARYEDVAPELAR</sequence>
<name>A0A5B0X4D7_9GAMM</name>
<evidence type="ECO:0000313" key="2">
    <source>
        <dbReference type="Proteomes" id="UP000323708"/>
    </source>
</evidence>